<evidence type="ECO:0000256" key="10">
    <source>
        <dbReference type="ARBA" id="ARBA00022989"/>
    </source>
</evidence>
<dbReference type="InterPro" id="IPR027417">
    <property type="entry name" value="P-loop_NTPase"/>
</dbReference>
<name>A0A7K5N7Q9_CHRMC</name>
<dbReference type="GO" id="GO:0015016">
    <property type="term" value="F:heparan sulfate N-sulfotransferase activity"/>
    <property type="evidence" value="ECO:0007669"/>
    <property type="project" value="UniProtKB-EC"/>
</dbReference>
<feature type="active site" description="For sulfotransferase activity" evidence="16">
    <location>
        <position position="605"/>
    </location>
</feature>
<evidence type="ECO:0000256" key="14">
    <source>
        <dbReference type="ARBA" id="ARBA00023180"/>
    </source>
</evidence>
<reference evidence="22 23" key="1">
    <citation type="submission" date="2019-09" db="EMBL/GenBank/DDBJ databases">
        <title>Bird 10,000 Genomes (B10K) Project - Family phase.</title>
        <authorList>
            <person name="Zhang G."/>
        </authorList>
    </citation>
    <scope>NUCLEOTIDE SEQUENCE [LARGE SCALE GENOMIC DNA]</scope>
    <source>
        <strain evidence="22">B10K-DU-021-33</strain>
        <tissue evidence="22">Mixed tissue sample</tissue>
    </source>
</reference>
<keyword evidence="8" id="KW-0378">Hydrolase</keyword>
<dbReference type="SUPFAM" id="SSF52540">
    <property type="entry name" value="P-loop containing nucleoside triphosphate hydrolases"/>
    <property type="match status" value="1"/>
</dbReference>
<keyword evidence="6 22" id="KW-0808">Transferase</keyword>
<evidence type="ECO:0000256" key="16">
    <source>
        <dbReference type="PIRSR" id="PIRSR637359-1"/>
    </source>
</evidence>
<keyword evidence="23" id="KW-1185">Reference proteome</keyword>
<evidence type="ECO:0000256" key="1">
    <source>
        <dbReference type="ARBA" id="ARBA00004323"/>
    </source>
</evidence>
<evidence type="ECO:0000313" key="23">
    <source>
        <dbReference type="Proteomes" id="UP000524558"/>
    </source>
</evidence>
<feature type="disulfide bond" evidence="18">
    <location>
        <begin position="809"/>
        <end position="819"/>
    </location>
</feature>
<comment type="pathway">
    <text evidence="3">Glycan metabolism; heparan sulfate biosynthesis.</text>
</comment>
<dbReference type="InterPro" id="IPR021930">
    <property type="entry name" value="Heparan_SO4_deacetylase_dom"/>
</dbReference>
<dbReference type="GO" id="GO:0000139">
    <property type="term" value="C:Golgi membrane"/>
    <property type="evidence" value="ECO:0007669"/>
    <property type="project" value="UniProtKB-SubCell"/>
</dbReference>
<dbReference type="GO" id="GO:0015012">
    <property type="term" value="P:heparan sulfate proteoglycan biosynthetic process"/>
    <property type="evidence" value="ECO:0007669"/>
    <property type="project" value="UniProtKB-UniPathway"/>
</dbReference>
<evidence type="ECO:0000256" key="5">
    <source>
        <dbReference type="ARBA" id="ARBA00012979"/>
    </source>
</evidence>
<keyword evidence="12" id="KW-0472">Membrane</keyword>
<keyword evidence="9" id="KW-0735">Signal-anchor</keyword>
<dbReference type="GO" id="GO:0016787">
    <property type="term" value="F:hydrolase activity"/>
    <property type="evidence" value="ECO:0007669"/>
    <property type="project" value="UniProtKB-KW"/>
</dbReference>
<dbReference type="UniPathway" id="UPA00756"/>
<dbReference type="GO" id="GO:0030210">
    <property type="term" value="P:heparin proteoglycan biosynthetic process"/>
    <property type="evidence" value="ECO:0007669"/>
    <property type="project" value="UniProtKB-UniPathway"/>
</dbReference>
<evidence type="ECO:0000256" key="2">
    <source>
        <dbReference type="ARBA" id="ARBA00004841"/>
    </source>
</evidence>
<dbReference type="InterPro" id="IPR037359">
    <property type="entry name" value="NST/OST"/>
</dbReference>
<evidence type="ECO:0000313" key="22">
    <source>
        <dbReference type="EMBL" id="NWT38672.1"/>
    </source>
</evidence>
<accession>A0A7K5N7Q9</accession>
<evidence type="ECO:0000256" key="4">
    <source>
        <dbReference type="ARBA" id="ARBA00010420"/>
    </source>
</evidence>
<protein>
    <recommendedName>
        <fullName evidence="5">[heparan sulfate]-glucosamine N-sulfotransferase</fullName>
        <ecNumber evidence="5">2.8.2.8</ecNumber>
    </recommendedName>
</protein>
<feature type="domain" description="Heparan sulfate-N-deacetylase N-terminal" evidence="21">
    <location>
        <begin position="76"/>
        <end position="292"/>
    </location>
</feature>
<feature type="binding site" evidence="17">
    <location>
        <position position="808"/>
    </location>
    <ligand>
        <name>3'-phosphoadenylyl sulfate</name>
        <dbReference type="ChEBI" id="CHEBI:58339"/>
    </ligand>
</feature>
<dbReference type="EMBL" id="VYZF01000219">
    <property type="protein sequence ID" value="NWT38672.1"/>
    <property type="molecule type" value="Genomic_DNA"/>
</dbReference>
<dbReference type="AlphaFoldDB" id="A0A7K5N7Q9"/>
<evidence type="ECO:0000256" key="11">
    <source>
        <dbReference type="ARBA" id="ARBA00023034"/>
    </source>
</evidence>
<evidence type="ECO:0000256" key="8">
    <source>
        <dbReference type="ARBA" id="ARBA00022801"/>
    </source>
</evidence>
<feature type="binding site" evidence="17">
    <location>
        <begin position="824"/>
        <end position="828"/>
    </location>
    <ligand>
        <name>3'-phosphoadenylyl sulfate</name>
        <dbReference type="ChEBI" id="CHEBI:58339"/>
    </ligand>
</feature>
<keyword evidence="13 18" id="KW-1015">Disulfide bond</keyword>
<evidence type="ECO:0000256" key="3">
    <source>
        <dbReference type="ARBA" id="ARBA00005093"/>
    </source>
</evidence>
<evidence type="ECO:0000256" key="9">
    <source>
        <dbReference type="ARBA" id="ARBA00022968"/>
    </source>
</evidence>
<evidence type="ECO:0000259" key="20">
    <source>
        <dbReference type="Pfam" id="PF12062"/>
    </source>
</evidence>
<evidence type="ECO:0000256" key="13">
    <source>
        <dbReference type="ARBA" id="ARBA00023157"/>
    </source>
</evidence>
<comment type="caution">
    <text evidence="22">The sequence shown here is derived from an EMBL/GenBank/DDBJ whole genome shotgun (WGS) entry which is preliminary data.</text>
</comment>
<dbReference type="EC" id="2.8.2.8" evidence="5"/>
<comment type="subcellular location">
    <subcellularLocation>
        <location evidence="1">Golgi apparatus membrane</location>
        <topology evidence="1">Single-pass type II membrane protein</topology>
    </subcellularLocation>
</comment>
<comment type="similarity">
    <text evidence="4">Belongs to the sulfotransferase 1 family. NDST subfamily.</text>
</comment>
<dbReference type="FunFam" id="3.40.50.300:FF:000176">
    <property type="entry name" value="bifunctional heparan sulfate N-deacetylase/N-sulfotransferase 1"/>
    <property type="match status" value="1"/>
</dbReference>
<evidence type="ECO:0000256" key="17">
    <source>
        <dbReference type="PIRSR" id="PIRSR637359-2"/>
    </source>
</evidence>
<organism evidence="22 23">
    <name type="scientific">Chroicocephalus maculipennis</name>
    <name type="common">Brown-hooded gull</name>
    <name type="synonym">Larus maculipennis</name>
    <dbReference type="NCBI Taxonomy" id="287016"/>
    <lineage>
        <taxon>Eukaryota</taxon>
        <taxon>Metazoa</taxon>
        <taxon>Chordata</taxon>
        <taxon>Craniata</taxon>
        <taxon>Vertebrata</taxon>
        <taxon>Euteleostomi</taxon>
        <taxon>Archelosauria</taxon>
        <taxon>Archosauria</taxon>
        <taxon>Dinosauria</taxon>
        <taxon>Saurischia</taxon>
        <taxon>Theropoda</taxon>
        <taxon>Coelurosauria</taxon>
        <taxon>Aves</taxon>
        <taxon>Neognathae</taxon>
        <taxon>Neoaves</taxon>
        <taxon>Charadriiformes</taxon>
        <taxon>Laridae</taxon>
        <taxon>Chroicocephalus</taxon>
    </lineage>
</organism>
<dbReference type="PANTHER" id="PTHR10605:SF45">
    <property type="entry name" value="BIFUNCTIONAL HEPARAN SULFATE N-DEACETYLASE_N-SULFOTRANSFERASE 4"/>
    <property type="match status" value="1"/>
</dbReference>
<evidence type="ECO:0000256" key="15">
    <source>
        <dbReference type="ARBA" id="ARBA00023268"/>
    </source>
</evidence>
<evidence type="ECO:0000259" key="21">
    <source>
        <dbReference type="Pfam" id="PF25119"/>
    </source>
</evidence>
<keyword evidence="10" id="KW-1133">Transmembrane helix</keyword>
<dbReference type="UniPathway" id="UPA00862"/>
<evidence type="ECO:0000256" key="6">
    <source>
        <dbReference type="ARBA" id="ARBA00022679"/>
    </source>
</evidence>
<dbReference type="Proteomes" id="UP000524558">
    <property type="component" value="Unassembled WGS sequence"/>
</dbReference>
<dbReference type="InterPro" id="IPR056793">
    <property type="entry name" value="HSNSD_N"/>
</dbReference>
<feature type="domain" description="Heparan sulphate-N-deacetylase deacetylase" evidence="20">
    <location>
        <begin position="302"/>
        <end position="506"/>
    </location>
</feature>
<dbReference type="Pfam" id="PF12062">
    <property type="entry name" value="HSNSD-CE"/>
    <property type="match status" value="1"/>
</dbReference>
<feature type="binding site" evidence="17">
    <location>
        <position position="703"/>
    </location>
    <ligand>
        <name>3'-phosphoadenylyl sulfate</name>
        <dbReference type="ChEBI" id="CHEBI:58339"/>
    </ligand>
</feature>
<evidence type="ECO:0000256" key="12">
    <source>
        <dbReference type="ARBA" id="ARBA00023136"/>
    </source>
</evidence>
<evidence type="ECO:0000256" key="18">
    <source>
        <dbReference type="PIRSR" id="PIRSR637359-3"/>
    </source>
</evidence>
<keyword evidence="7" id="KW-0812">Transmembrane</keyword>
<sequence>MNLIVKLRRSFRTLVILLATFCLASIVISAYYLYTGYKQEMALVETTGEAECEDLKLLPYRSVELKTAKPIDPSKTDPTVLLFVESQYSQLGQDIIAILESSRFQYHMVIAPAKGDIPPLTDNGRGKYTIVIYENILKYVSMDSWNRELLEKYCVEYSVSIIGFHKANENSIPSTKLKGLPLHLYNNVALKDCVVNAQSPLLRITKAPRVEKGPLPGEDWSVFQFNHSTYQPVLLTELQTSRPPPAALPKAALYATVIQDLGLHDGIQRVLFGNNLTFWLHKLIFIDAISFLSGKKLTLSLDRYILVDIDDIFVGKEGTRMNVNDVKALLETQNLLRTQVANFTFNLGFSGKFYHTGTEEEDEGDDLLLRSVDEFWWFPHMWSHMQPHLFHNESSLVEQMILNKEFAIEHGIPTDMGYAVAPHHSGVYPVHIQLYEAWKKVWRIRVTSTEEYPHLKPARYRRGFIHNGIMVLPRQTCGLFTHTIFYKEYPGGPQELDKSIRGGELFLTILLNPISIFMTHLSNYGNDRLGLYTFANLANFVKSSTNLKLQTLPPVQLAQKYFELFPEQTDPLWQNPCDDKRHRDIWSRDKTCDHLPKFLVIGPQKTGTTALYLFLLMHPSIISNLPSPKTFEEVQFFNGNNYHKGIDWYMDFFPTPSNITTDLLFEKSANYFHSEEAPKRAASLIPKAKIITILIDPSDRAYSWYQHQRSHEDPAALKFNFYEVITSSHWAPSEIRTLQKRCLTPGWYAVHIERWLTHYPASQLLIIDGQQLRSDPATVMDEVQKFLGVSPHYNYSEALTFDPQKGFWCQLLEGGKTKCLGKSKGRKYPPMDQESRAFLSSYYRDHNVELSKLLHRLGQPLPSWLRQELQKVR</sequence>
<dbReference type="InterPro" id="IPR000863">
    <property type="entry name" value="Sulfotransferase_dom"/>
</dbReference>
<dbReference type="Pfam" id="PF00685">
    <property type="entry name" value="Sulfotransfer_1"/>
    <property type="match status" value="1"/>
</dbReference>
<comment type="pathway">
    <text evidence="2">Glycan metabolism; heparin biosynthesis.</text>
</comment>
<dbReference type="PANTHER" id="PTHR10605">
    <property type="entry name" value="HEPARAN SULFATE SULFOTRANSFERASE"/>
    <property type="match status" value="1"/>
</dbReference>
<feature type="non-terminal residue" evidence="22">
    <location>
        <position position="873"/>
    </location>
</feature>
<feature type="non-terminal residue" evidence="22">
    <location>
        <position position="1"/>
    </location>
</feature>
<keyword evidence="14" id="KW-0325">Glycoprotein</keyword>
<gene>
    <name evidence="22" type="primary">Ndst4</name>
    <name evidence="22" type="ORF">CHRMAC_R08022</name>
</gene>
<dbReference type="Gene3D" id="3.40.50.300">
    <property type="entry name" value="P-loop containing nucleotide triphosphate hydrolases"/>
    <property type="match status" value="1"/>
</dbReference>
<dbReference type="GO" id="GO:0019213">
    <property type="term" value="F:deacetylase activity"/>
    <property type="evidence" value="ECO:0007669"/>
    <property type="project" value="UniProtKB-ARBA"/>
</dbReference>
<keyword evidence="11" id="KW-0333">Golgi apparatus</keyword>
<keyword evidence="15" id="KW-0511">Multifunctional enzyme</keyword>
<evidence type="ECO:0000259" key="19">
    <source>
        <dbReference type="Pfam" id="PF00685"/>
    </source>
</evidence>
<feature type="domain" description="Sulfotransferase" evidence="19">
    <location>
        <begin position="596"/>
        <end position="845"/>
    </location>
</feature>
<dbReference type="Pfam" id="PF25119">
    <property type="entry name" value="HSNSD_N"/>
    <property type="match status" value="1"/>
</dbReference>
<evidence type="ECO:0000256" key="7">
    <source>
        <dbReference type="ARBA" id="ARBA00022692"/>
    </source>
</evidence>
<proteinExistence type="inferred from homology"/>